<evidence type="ECO:0000256" key="1">
    <source>
        <dbReference type="ARBA" id="ARBA00022729"/>
    </source>
</evidence>
<dbReference type="SUPFAM" id="SSF56968">
    <property type="entry name" value="Lipovitellin-phosvitin complex, beta-sheet shell regions"/>
    <property type="match status" value="2"/>
</dbReference>
<feature type="compositionally biased region" description="Basic and acidic residues" evidence="6">
    <location>
        <begin position="350"/>
        <end position="363"/>
    </location>
</feature>
<evidence type="ECO:0000256" key="6">
    <source>
        <dbReference type="SAM" id="MobiDB-lite"/>
    </source>
</evidence>
<evidence type="ECO:0000256" key="5">
    <source>
        <dbReference type="PROSITE-ProRule" id="PRU00557"/>
    </source>
</evidence>
<dbReference type="GO" id="GO:0045735">
    <property type="term" value="F:nutrient reservoir activity"/>
    <property type="evidence" value="ECO:0007669"/>
    <property type="project" value="UniProtKB-KW"/>
</dbReference>
<dbReference type="SMART" id="SM00216">
    <property type="entry name" value="VWD"/>
    <property type="match status" value="1"/>
</dbReference>
<feature type="region of interest" description="Disordered" evidence="6">
    <location>
        <begin position="1607"/>
        <end position="1628"/>
    </location>
</feature>
<name>A0A2H1WVX0_SPOFR</name>
<keyword evidence="3" id="KW-1015">Disulfide bond</keyword>
<dbReference type="InterPro" id="IPR015819">
    <property type="entry name" value="Lipid_transp_b-sht_shell"/>
</dbReference>
<dbReference type="InterPro" id="IPR050733">
    <property type="entry name" value="Vitellogenin/Apolipophorin"/>
</dbReference>
<dbReference type="InterPro" id="IPR001846">
    <property type="entry name" value="VWF_type-D"/>
</dbReference>
<keyword evidence="2" id="KW-0758">Storage protein</keyword>
<gene>
    <name evidence="9" type="ORF">SFRICE_031868</name>
</gene>
<comment type="caution">
    <text evidence="5">Lacks conserved residue(s) required for the propagation of feature annotation.</text>
</comment>
<dbReference type="Gene3D" id="2.20.80.10">
    <property type="entry name" value="Lipovitellin-phosvitin complex, chain A, domain 4"/>
    <property type="match status" value="1"/>
</dbReference>
<feature type="region of interest" description="Disordered" evidence="6">
    <location>
        <begin position="1"/>
        <end position="29"/>
    </location>
</feature>
<dbReference type="PROSITE" id="PS51233">
    <property type="entry name" value="VWFD"/>
    <property type="match status" value="1"/>
</dbReference>
<dbReference type="EMBL" id="ODYU01011461">
    <property type="protein sequence ID" value="SOQ57205.1"/>
    <property type="molecule type" value="Genomic_DNA"/>
</dbReference>
<dbReference type="PANTHER" id="PTHR23345">
    <property type="entry name" value="VITELLOGENIN-RELATED"/>
    <property type="match status" value="1"/>
</dbReference>
<protein>
    <submittedName>
        <fullName evidence="9">SFRICE_031868</fullName>
    </submittedName>
</protein>
<feature type="domain" description="Vitellogenin" evidence="7">
    <location>
        <begin position="41"/>
        <end position="794"/>
    </location>
</feature>
<feature type="region of interest" description="Disordered" evidence="6">
    <location>
        <begin position="344"/>
        <end position="363"/>
    </location>
</feature>
<proteinExistence type="predicted"/>
<dbReference type="PANTHER" id="PTHR23345:SF15">
    <property type="entry name" value="VITELLOGENIN 1-RELATED"/>
    <property type="match status" value="1"/>
</dbReference>
<dbReference type="InterPro" id="IPR015816">
    <property type="entry name" value="Vitellinogen_b-sht_N"/>
</dbReference>
<dbReference type="PROSITE" id="PS51211">
    <property type="entry name" value="VITELLOGENIN"/>
    <property type="match status" value="1"/>
</dbReference>
<dbReference type="InterPro" id="IPR015255">
    <property type="entry name" value="Vitellinogen_open_b-sht"/>
</dbReference>
<evidence type="ECO:0000256" key="2">
    <source>
        <dbReference type="ARBA" id="ARBA00022761"/>
    </source>
</evidence>
<dbReference type="Pfam" id="PF01347">
    <property type="entry name" value="Vitellogenin_N"/>
    <property type="match status" value="1"/>
</dbReference>
<dbReference type="SUPFAM" id="SSF48431">
    <property type="entry name" value="Lipovitellin-phosvitin complex, superhelical domain"/>
    <property type="match status" value="1"/>
</dbReference>
<dbReference type="Gene3D" id="2.30.230.10">
    <property type="entry name" value="Lipovitellin, beta-sheet shell regions, chain A"/>
    <property type="match status" value="1"/>
</dbReference>
<evidence type="ECO:0000259" key="8">
    <source>
        <dbReference type="PROSITE" id="PS51233"/>
    </source>
</evidence>
<keyword evidence="4" id="KW-0325">Glycoprotein</keyword>
<dbReference type="InterPro" id="IPR011030">
    <property type="entry name" value="Lipovitellin_superhlx_dom"/>
</dbReference>
<feature type="domain" description="VWFD" evidence="8">
    <location>
        <begin position="1426"/>
        <end position="1615"/>
    </location>
</feature>
<evidence type="ECO:0000256" key="3">
    <source>
        <dbReference type="ARBA" id="ARBA00023157"/>
    </source>
</evidence>
<dbReference type="FunFam" id="1.25.10.20:FF:000003">
    <property type="entry name" value="Vitellogenin C"/>
    <property type="match status" value="1"/>
</dbReference>
<dbReference type="SMART" id="SM00638">
    <property type="entry name" value="LPD_N"/>
    <property type="match status" value="1"/>
</dbReference>
<organism evidence="9">
    <name type="scientific">Spodoptera frugiperda</name>
    <name type="common">Fall armyworm</name>
    <dbReference type="NCBI Taxonomy" id="7108"/>
    <lineage>
        <taxon>Eukaryota</taxon>
        <taxon>Metazoa</taxon>
        <taxon>Ecdysozoa</taxon>
        <taxon>Arthropoda</taxon>
        <taxon>Hexapoda</taxon>
        <taxon>Insecta</taxon>
        <taxon>Pterygota</taxon>
        <taxon>Neoptera</taxon>
        <taxon>Endopterygota</taxon>
        <taxon>Lepidoptera</taxon>
        <taxon>Glossata</taxon>
        <taxon>Ditrysia</taxon>
        <taxon>Noctuoidea</taxon>
        <taxon>Noctuidae</taxon>
        <taxon>Amphipyrinae</taxon>
        <taxon>Spodoptera</taxon>
    </lineage>
</organism>
<evidence type="ECO:0000256" key="4">
    <source>
        <dbReference type="ARBA" id="ARBA00023180"/>
    </source>
</evidence>
<dbReference type="GO" id="GO:0005319">
    <property type="term" value="F:lipid transporter activity"/>
    <property type="evidence" value="ECO:0007669"/>
    <property type="project" value="InterPro"/>
</dbReference>
<accession>A0A2H1WVX0</accession>
<dbReference type="Pfam" id="PF00094">
    <property type="entry name" value="VWD"/>
    <property type="match status" value="1"/>
</dbReference>
<keyword evidence="1" id="KW-0732">Signal</keyword>
<evidence type="ECO:0000313" key="9">
    <source>
        <dbReference type="EMBL" id="SOQ57205.1"/>
    </source>
</evidence>
<evidence type="ECO:0000259" key="7">
    <source>
        <dbReference type="PROSITE" id="PS51211"/>
    </source>
</evidence>
<reference evidence="9" key="1">
    <citation type="submission" date="2016-07" db="EMBL/GenBank/DDBJ databases">
        <authorList>
            <person name="Bretaudeau A."/>
        </authorList>
    </citation>
    <scope>NUCLEOTIDE SEQUENCE</scope>
    <source>
        <strain evidence="9">Rice</strain>
        <tissue evidence="9">Whole body</tissue>
    </source>
</reference>
<dbReference type="SMART" id="SM01169">
    <property type="entry name" value="DUF1943"/>
    <property type="match status" value="1"/>
</dbReference>
<dbReference type="Gene3D" id="1.25.10.20">
    <property type="entry name" value="Vitellinogen, superhelical"/>
    <property type="match status" value="1"/>
</dbReference>
<feature type="compositionally biased region" description="Basic and acidic residues" evidence="6">
    <location>
        <begin position="1614"/>
        <end position="1627"/>
    </location>
</feature>
<dbReference type="InterPro" id="IPR001747">
    <property type="entry name" value="Vitellogenin_N"/>
</dbReference>
<sequence length="1761" mass="200640">MEHADNVKGYRGSGEEEEEKERAVVSSGNLSEPELNVQWPWQTGKIYRYDVNSHTLARHQEGASSGTAFKGVFIIRVKSPGRLQAKLENPQHAQIHEQLPNDMAMPKNLKYETVQNLDQVFEISVEGGRVLSVNVPTTLLLSHENLLKGLLSTLQVDLSTHSSTNNREDYLDREREQGLFKKMETDVTGNCETMYTVVPVAAEWRRELPQFASEEDPMEITKSRNYGHCHHRVAYHFGVPEGAEWTGTAHSNEEKQFISHAAVSRMLVGKQGPIYKAETTSTVSVHPLIYGKQKAQVHSHVQFNLLSVGQDNAPEWSSFPSNRKINTLLYSLTTKQMAILDKTSTLSHSSESHEHLNHDEARRENILNEDVSRSSSSDSLSAYVNEDVPNMNEPAYAALYMSVQSRGDKKQNAMNVQKLLQDMAQQLQNYNNMPKADFLSKFNILVRIIASMSSEQLAQISRGIEVGRSSNNNVKADMWMIFRDAVVQAGTPPAFTQIKTWIMNKKLQGEEAAQVISSLARTIRYPSKEIMTQFFDLAMSPEVQQQRRLNTSALIAATRLIHMAQVNNETAHNYYPTHMYGRLTDKHDMFVLEVVLPRLAEKMNQAIEQQEWSRAQVYIKAIGNLGHREILQVFSPYLEGRIQVPRFIRVQMVVQLRSLAKHHDNHVRAVLFSILKNTAEPYEVRVAAILNIFLAHPTVAMMQAMAQMTNDDPSVHVRSAIKSGIVSAANLKDPRFWHLSKTAQAVREQLTQENFGWRSSVKHFVDNYVKDDEQEYFRETSYVSSDNHAMPKYLQYSWRSKISGWALENTIGSSVSDAKAILNFIKQIMYEPLKSNANHKHTAQKISEMLNIRSEPQDPIQGAFFYTILGQERFFSFDENDLLTLVQDVMEHMKQVEKGMETHYTKVFNSNQVSVMFPIASGMPFIYKYKEPVAIHVQAKSTGKVVRDPNTHKEMSLLMDKELQITAARNIDGNVGFMDTLSNKLASAGVVKKYQVNVPVKLNVQISSGEAKMNVEPLRIDQDYTIAHYSVWPYTTIQMKDTLVPYSQDAATKIVERPRKVSSTDVKFGQQVGAVFQLQGYSHSNDFRNTNPLQVVSNIANLLALRDIGLTHYNLKYLAKQSQNKKLTLTAVYDELFNQKQSGELKEARNVQDVTPNSKARRGEMVKRVSSGINSARAQVIDVSATFEGSQKQEYVFTAAVASSPVDRKMQMVWFAGRNSAQQRNEQVNVVLRVKTPEISTMNFLEALKKDMKMTYEADIKIGQDGNIHIQGTTERTKMATEQLKNNPLAKLVQEQIANGNQYQAAAHRMLIRAHVPDNMKAIVTYKNLSPMNLNWTSQVFHILKQWNRNIEINPTKKVGDGKLQVEVQGSYLDNTLRFEMISPAGLVRVDNVPLPRFTPEIVSLYTPFSPYERLGNYAGYDQFQPFCTIDGNKVRTFSNRSIDYELSRSWHLVMQEESNENRGRWNEMVILARRPSQQEQEIYISYITETGKDLEIEIKPSQSKRANVHVNTNSKKISEGDLTVYWDDVEDEPLLQYYTEADGVLMLNIRDGRLRAMYDGQRLVLTTQDHRKSTRGICGQNSGEARDDFETPAGLVDLPEHFGASWALSDESSDPKTEELKKKAQEKAYQPTPKYTAILRSDEQWRKAVQEREQRLSSQNLYMTRSYQRKGRQCQVQKQIQYYNTDREICISTTPLPACPSNCRGVAFDVESALVVCRSNNDEQFKTYRQQIQQGQNPQLPQVSHRLRKVNFRVPTSCKA</sequence>
<dbReference type="Pfam" id="PF09172">
    <property type="entry name" value="Vit_open_b-sht"/>
    <property type="match status" value="1"/>
</dbReference>